<dbReference type="Gene3D" id="3.40.30.10">
    <property type="entry name" value="Glutaredoxin"/>
    <property type="match status" value="1"/>
</dbReference>
<dbReference type="Proteomes" id="UP001501138">
    <property type="component" value="Unassembled WGS sequence"/>
</dbReference>
<feature type="region of interest" description="Disordered" evidence="1">
    <location>
        <begin position="1"/>
        <end position="21"/>
    </location>
</feature>
<gene>
    <name evidence="2" type="ORF">GCM10009809_26120</name>
</gene>
<protein>
    <recommendedName>
        <fullName evidence="4">DSBA-like thioredoxin domain-containing protein</fullName>
    </recommendedName>
</protein>
<organism evidence="2 3">
    <name type="scientific">Isoptericola hypogeus</name>
    <dbReference type="NCBI Taxonomy" id="300179"/>
    <lineage>
        <taxon>Bacteria</taxon>
        <taxon>Bacillati</taxon>
        <taxon>Actinomycetota</taxon>
        <taxon>Actinomycetes</taxon>
        <taxon>Micrococcales</taxon>
        <taxon>Promicromonosporaceae</taxon>
        <taxon>Isoptericola</taxon>
    </lineage>
</organism>
<evidence type="ECO:0000313" key="3">
    <source>
        <dbReference type="Proteomes" id="UP001501138"/>
    </source>
</evidence>
<proteinExistence type="predicted"/>
<sequence>MVDDGEAGGRRTGRACSTTGTGLVDSVGRGVGRVAGVTSGTSTAPETAPAHDLPAADPAPDVDAPGVDVPVVDVYVDPLCPFAWITSRWALEVAAQRELQLTFRLMSLYLLNSDRDIPADYRARIERSRGIGRVAAAVQVDHGPDAFAAFYTAAGTRIHPGEREDLDDVAREALAEAGLPAELAEAAVSGAYDEALAASHESGMKPVGEDVGTPTIHVDGVAFFGPVLTRVPKGDEAVRIFDGARALASFPDFFELKRSRTSRPSFA</sequence>
<feature type="region of interest" description="Disordered" evidence="1">
    <location>
        <begin position="34"/>
        <end position="62"/>
    </location>
</feature>
<accession>A0ABN2JLJ8</accession>
<keyword evidence="3" id="KW-1185">Reference proteome</keyword>
<reference evidence="2 3" key="1">
    <citation type="journal article" date="2019" name="Int. J. Syst. Evol. Microbiol.">
        <title>The Global Catalogue of Microorganisms (GCM) 10K type strain sequencing project: providing services to taxonomists for standard genome sequencing and annotation.</title>
        <authorList>
            <consortium name="The Broad Institute Genomics Platform"/>
            <consortium name="The Broad Institute Genome Sequencing Center for Infectious Disease"/>
            <person name="Wu L."/>
            <person name="Ma J."/>
        </authorList>
    </citation>
    <scope>NUCLEOTIDE SEQUENCE [LARGE SCALE GENOMIC DNA]</scope>
    <source>
        <strain evidence="2 3">JCM 15589</strain>
    </source>
</reference>
<evidence type="ECO:0000313" key="2">
    <source>
        <dbReference type="EMBL" id="GAA1729329.1"/>
    </source>
</evidence>
<dbReference type="SUPFAM" id="SSF52833">
    <property type="entry name" value="Thioredoxin-like"/>
    <property type="match status" value="1"/>
</dbReference>
<evidence type="ECO:0008006" key="4">
    <source>
        <dbReference type="Google" id="ProtNLM"/>
    </source>
</evidence>
<name>A0ABN2JLJ8_9MICO</name>
<dbReference type="InterPro" id="IPR036249">
    <property type="entry name" value="Thioredoxin-like_sf"/>
</dbReference>
<dbReference type="InterPro" id="IPR053977">
    <property type="entry name" value="Rv2466c-like"/>
</dbReference>
<comment type="caution">
    <text evidence="2">The sequence shown here is derived from an EMBL/GenBank/DDBJ whole genome shotgun (WGS) entry which is preliminary data.</text>
</comment>
<dbReference type="EMBL" id="BAAAPM010000005">
    <property type="protein sequence ID" value="GAA1729329.1"/>
    <property type="molecule type" value="Genomic_DNA"/>
</dbReference>
<dbReference type="Pfam" id="PF22234">
    <property type="entry name" value="Rv2466c-like"/>
    <property type="match status" value="1"/>
</dbReference>
<evidence type="ECO:0000256" key="1">
    <source>
        <dbReference type="SAM" id="MobiDB-lite"/>
    </source>
</evidence>